<comment type="caution">
    <text evidence="1">The sequence shown here is derived from an EMBL/GenBank/DDBJ whole genome shotgun (WGS) entry which is preliminary data.</text>
</comment>
<evidence type="ECO:0000313" key="1">
    <source>
        <dbReference type="EMBL" id="PIW17317.1"/>
    </source>
</evidence>
<proteinExistence type="predicted"/>
<dbReference type="Proteomes" id="UP000231019">
    <property type="component" value="Unassembled WGS sequence"/>
</dbReference>
<reference evidence="1 2" key="1">
    <citation type="submission" date="2017-09" db="EMBL/GenBank/DDBJ databases">
        <title>Depth-based differentiation of microbial function through sediment-hosted aquifers and enrichment of novel symbionts in the deep terrestrial subsurface.</title>
        <authorList>
            <person name="Probst A.J."/>
            <person name="Ladd B."/>
            <person name="Jarett J.K."/>
            <person name="Geller-Mcgrath D.E."/>
            <person name="Sieber C.M."/>
            <person name="Emerson J.B."/>
            <person name="Anantharaman K."/>
            <person name="Thomas B.C."/>
            <person name="Malmstrom R."/>
            <person name="Stieglmeier M."/>
            <person name="Klingl A."/>
            <person name="Woyke T."/>
            <person name="Ryan C.M."/>
            <person name="Banfield J.F."/>
        </authorList>
    </citation>
    <scope>NUCLEOTIDE SEQUENCE [LARGE SCALE GENOMIC DNA]</scope>
    <source>
        <strain evidence="1">CG17_big_fil_post_rev_8_21_14_2_50_48_46</strain>
    </source>
</reference>
<gene>
    <name evidence="1" type="ORF">COW36_09065</name>
</gene>
<evidence type="ECO:0000313" key="2">
    <source>
        <dbReference type="Proteomes" id="UP000231019"/>
    </source>
</evidence>
<protein>
    <submittedName>
        <fullName evidence="1">Uncharacterized protein</fullName>
    </submittedName>
</protein>
<accession>A0A2M7G5Q2</accession>
<dbReference type="EMBL" id="PFFQ01000024">
    <property type="protein sequence ID" value="PIW17317.1"/>
    <property type="molecule type" value="Genomic_DNA"/>
</dbReference>
<dbReference type="AlphaFoldDB" id="A0A2M7G5Q2"/>
<name>A0A2M7G5Q2_9BACT</name>
<sequence>MANFQIRYDFLEDLPTPLPDFTQELTDFISANSRFTMPPDFELIHLRQAETALGREFVENRFSFVAEFADQDTAEQEAVVLSNNIRRRFFPNSTQVAIRTTVTAV</sequence>
<organism evidence="1 2">
    <name type="scientific">bacterium (Candidatus Blackallbacteria) CG17_big_fil_post_rev_8_21_14_2_50_48_46</name>
    <dbReference type="NCBI Taxonomy" id="2014261"/>
    <lineage>
        <taxon>Bacteria</taxon>
        <taxon>Candidatus Blackallbacteria</taxon>
    </lineage>
</organism>